<dbReference type="PANTHER" id="PTHR46558">
    <property type="entry name" value="TRACRIPTIONAL REGULATORY PROTEIN-RELATED-RELATED"/>
    <property type="match status" value="1"/>
</dbReference>
<feature type="transmembrane region" description="Helical" evidence="2">
    <location>
        <begin position="101"/>
        <end position="120"/>
    </location>
</feature>
<keyword evidence="1" id="KW-0238">DNA-binding</keyword>
<dbReference type="RefSeq" id="WP_165873333.1">
    <property type="nucleotide sequence ID" value="NZ_JANKAQ010000008.1"/>
</dbReference>
<dbReference type="Gene3D" id="1.10.260.40">
    <property type="entry name" value="lambda repressor-like DNA-binding domains"/>
    <property type="match status" value="1"/>
</dbReference>
<name>A0A4R2LC97_9FIRM</name>
<dbReference type="SMART" id="SM00530">
    <property type="entry name" value="HTH_XRE"/>
    <property type="match status" value="1"/>
</dbReference>
<keyword evidence="2" id="KW-0472">Membrane</keyword>
<dbReference type="PROSITE" id="PS50943">
    <property type="entry name" value="HTH_CROC1"/>
    <property type="match status" value="1"/>
</dbReference>
<dbReference type="AlphaFoldDB" id="A0A4R2LC97"/>
<evidence type="ECO:0000256" key="2">
    <source>
        <dbReference type="SAM" id="Phobius"/>
    </source>
</evidence>
<feature type="transmembrane region" description="Helical" evidence="2">
    <location>
        <begin position="132"/>
        <end position="152"/>
    </location>
</feature>
<dbReference type="InterPro" id="IPR001387">
    <property type="entry name" value="Cro/C1-type_HTH"/>
</dbReference>
<evidence type="ECO:0000313" key="4">
    <source>
        <dbReference type="EMBL" id="TCO84669.1"/>
    </source>
</evidence>
<dbReference type="PANTHER" id="PTHR46558:SF11">
    <property type="entry name" value="HTH-TYPE TRANSCRIPTIONAL REGULATOR XRE"/>
    <property type="match status" value="1"/>
</dbReference>
<keyword evidence="2" id="KW-0812">Transmembrane</keyword>
<dbReference type="SUPFAM" id="SSF47413">
    <property type="entry name" value="lambda repressor-like DNA-binding domains"/>
    <property type="match status" value="1"/>
</dbReference>
<gene>
    <name evidence="4" type="ORF">EV212_10696</name>
</gene>
<evidence type="ECO:0000256" key="1">
    <source>
        <dbReference type="ARBA" id="ARBA00023125"/>
    </source>
</evidence>
<reference evidence="4 5" key="1">
    <citation type="submission" date="2019-03" db="EMBL/GenBank/DDBJ databases">
        <title>Genomic Encyclopedia of Type Strains, Phase IV (KMG-IV): sequencing the most valuable type-strain genomes for metagenomic binning, comparative biology and taxonomic classification.</title>
        <authorList>
            <person name="Goeker M."/>
        </authorList>
    </citation>
    <scope>NUCLEOTIDE SEQUENCE [LARGE SCALE GENOMIC DNA]</scope>
    <source>
        <strain evidence="4 5">DSM 28559</strain>
    </source>
</reference>
<dbReference type="Pfam" id="PF01381">
    <property type="entry name" value="HTH_3"/>
    <property type="match status" value="1"/>
</dbReference>
<evidence type="ECO:0000313" key="5">
    <source>
        <dbReference type="Proteomes" id="UP000295711"/>
    </source>
</evidence>
<dbReference type="CDD" id="cd00093">
    <property type="entry name" value="HTH_XRE"/>
    <property type="match status" value="1"/>
</dbReference>
<dbReference type="Proteomes" id="UP000295711">
    <property type="component" value="Unassembled WGS sequence"/>
</dbReference>
<evidence type="ECO:0000259" key="3">
    <source>
        <dbReference type="PROSITE" id="PS50943"/>
    </source>
</evidence>
<keyword evidence="2" id="KW-1133">Transmembrane helix</keyword>
<protein>
    <submittedName>
        <fullName evidence="4">Transcriptional regulator with XRE-family HTH domain</fullName>
    </submittedName>
</protein>
<dbReference type="InterPro" id="IPR010982">
    <property type="entry name" value="Lambda_DNA-bd_dom_sf"/>
</dbReference>
<dbReference type="EMBL" id="SLXA01000006">
    <property type="protein sequence ID" value="TCO84669.1"/>
    <property type="molecule type" value="Genomic_DNA"/>
</dbReference>
<proteinExistence type="predicted"/>
<comment type="caution">
    <text evidence="4">The sequence shown here is derived from an EMBL/GenBank/DDBJ whole genome shotgun (WGS) entry which is preliminary data.</text>
</comment>
<feature type="domain" description="HTH cro/C1-type" evidence="3">
    <location>
        <begin position="11"/>
        <end position="65"/>
    </location>
</feature>
<dbReference type="GO" id="GO:0003677">
    <property type="term" value="F:DNA binding"/>
    <property type="evidence" value="ECO:0007669"/>
    <property type="project" value="UniProtKB-KW"/>
</dbReference>
<organism evidence="4 5">
    <name type="scientific">Frisingicoccus caecimuris</name>
    <dbReference type="NCBI Taxonomy" id="1796636"/>
    <lineage>
        <taxon>Bacteria</taxon>
        <taxon>Bacillati</taxon>
        <taxon>Bacillota</taxon>
        <taxon>Clostridia</taxon>
        <taxon>Lachnospirales</taxon>
        <taxon>Lachnospiraceae</taxon>
        <taxon>Frisingicoccus</taxon>
    </lineage>
</organism>
<accession>A0A4R2LC97</accession>
<keyword evidence="5" id="KW-1185">Reference proteome</keyword>
<sequence length="170" mass="19761">MMDQKKIGQFLRELRTEKKLTQEQFAEIIGMTNRSISRWENGVNMPDFDVLIQIAEYFDVSIEEILDGERRTSSMDNETEETLLKVADYNNSENMIFSKRLSYIFLMGLAAFIVYMFIDIQGLTTISFYDNIASFALGLVLGVLILGVLYTSRYMSKIRAFKMRLLNRTK</sequence>